<evidence type="ECO:0000259" key="7">
    <source>
        <dbReference type="PROSITE" id="PS50104"/>
    </source>
</evidence>
<dbReference type="EMBL" id="JARBHA010000018">
    <property type="protein sequence ID" value="KAJ9676004.1"/>
    <property type="molecule type" value="Genomic_DNA"/>
</dbReference>
<feature type="domain" description="TIR" evidence="7">
    <location>
        <begin position="12"/>
        <end position="170"/>
    </location>
</feature>
<comment type="similarity">
    <text evidence="6">Belongs to the disease resistance TIR-NB-LRR family.</text>
</comment>
<evidence type="ECO:0000256" key="4">
    <source>
        <dbReference type="ARBA" id="ARBA00023027"/>
    </source>
</evidence>
<name>A0AA38YT62_VITRO</name>
<dbReference type="PANTHER" id="PTHR32009:SF146">
    <property type="entry name" value="TIR DOMAIN-CONTAINING PROTEIN"/>
    <property type="match status" value="1"/>
</dbReference>
<evidence type="ECO:0000256" key="6">
    <source>
        <dbReference type="ARBA" id="ARBA00061488"/>
    </source>
</evidence>
<evidence type="ECO:0000256" key="5">
    <source>
        <dbReference type="ARBA" id="ARBA00023242"/>
    </source>
</evidence>
<dbReference type="SUPFAM" id="SSF52200">
    <property type="entry name" value="Toll/Interleukin receptor TIR domain"/>
    <property type="match status" value="1"/>
</dbReference>
<evidence type="ECO:0000313" key="8">
    <source>
        <dbReference type="EMBL" id="KAJ9676004.1"/>
    </source>
</evidence>
<reference evidence="8 9" key="1">
    <citation type="journal article" date="2023" name="BMC Biotechnol.">
        <title>Vitis rotundifolia cv Carlos genome sequencing.</title>
        <authorList>
            <person name="Huff M."/>
            <person name="Hulse-Kemp A."/>
            <person name="Scheffler B."/>
            <person name="Youngblood R."/>
            <person name="Simpson S."/>
            <person name="Babiker E."/>
            <person name="Staton M."/>
        </authorList>
    </citation>
    <scope>NUCLEOTIDE SEQUENCE [LARGE SCALE GENOMIC DNA]</scope>
    <source>
        <tissue evidence="8">Leaf</tissue>
    </source>
</reference>
<dbReference type="PROSITE" id="PS50104">
    <property type="entry name" value="TIR"/>
    <property type="match status" value="1"/>
</dbReference>
<evidence type="ECO:0000256" key="2">
    <source>
        <dbReference type="ARBA" id="ARBA00004496"/>
    </source>
</evidence>
<dbReference type="InterPro" id="IPR000157">
    <property type="entry name" value="TIR_dom"/>
</dbReference>
<evidence type="ECO:0000256" key="1">
    <source>
        <dbReference type="ARBA" id="ARBA00004123"/>
    </source>
</evidence>
<keyword evidence="5" id="KW-0539">Nucleus</keyword>
<comment type="caution">
    <text evidence="8">The sequence shown here is derived from an EMBL/GenBank/DDBJ whole genome shotgun (WGS) entry which is preliminary data.</text>
</comment>
<dbReference type="GO" id="GO:0043068">
    <property type="term" value="P:positive regulation of programmed cell death"/>
    <property type="evidence" value="ECO:0007669"/>
    <property type="project" value="UniProtKB-ARBA"/>
</dbReference>
<dbReference type="InterPro" id="IPR035897">
    <property type="entry name" value="Toll_tir_struct_dom_sf"/>
</dbReference>
<evidence type="ECO:0000256" key="3">
    <source>
        <dbReference type="ARBA" id="ARBA00022490"/>
    </source>
</evidence>
<dbReference type="AlphaFoldDB" id="A0AA38YT62"/>
<organism evidence="8 9">
    <name type="scientific">Vitis rotundifolia</name>
    <name type="common">Muscadine grape</name>
    <dbReference type="NCBI Taxonomy" id="103349"/>
    <lineage>
        <taxon>Eukaryota</taxon>
        <taxon>Viridiplantae</taxon>
        <taxon>Streptophyta</taxon>
        <taxon>Embryophyta</taxon>
        <taxon>Tracheophyta</taxon>
        <taxon>Spermatophyta</taxon>
        <taxon>Magnoliopsida</taxon>
        <taxon>eudicotyledons</taxon>
        <taxon>Gunneridae</taxon>
        <taxon>Pentapetalae</taxon>
        <taxon>rosids</taxon>
        <taxon>Vitales</taxon>
        <taxon>Vitaceae</taxon>
        <taxon>Viteae</taxon>
        <taxon>Vitis</taxon>
    </lineage>
</organism>
<keyword evidence="4" id="KW-0520">NAD</keyword>
<dbReference type="PANTHER" id="PTHR32009">
    <property type="entry name" value="TMV RESISTANCE PROTEIN N-LIKE"/>
    <property type="match status" value="1"/>
</dbReference>
<dbReference type="GO" id="GO:0050832">
    <property type="term" value="P:defense response to fungus"/>
    <property type="evidence" value="ECO:0007669"/>
    <property type="project" value="UniProtKB-ARBA"/>
</dbReference>
<keyword evidence="3" id="KW-0963">Cytoplasm</keyword>
<dbReference type="Gene3D" id="3.40.50.10140">
    <property type="entry name" value="Toll/interleukin-1 receptor homology (TIR) domain"/>
    <property type="match status" value="1"/>
</dbReference>
<sequence length="175" mass="19917">MAFASSSTSSQGSYDVFLSFRGEDTRNNFTAHLYKEFRTKGINTFIDDDKLERGQVISPALVTATENSMFSIIVLSENFASSKWCLEELAKILECMKTRGQRVLPIFYNVDPSDVKKHRGKFGAALAEHEKNLTENMERVQIWKDALTQVANLSGWDSRNKEVKKLKAYSSTRFI</sequence>
<comment type="subcellular location">
    <subcellularLocation>
        <location evidence="2">Cytoplasm</location>
    </subcellularLocation>
    <subcellularLocation>
        <location evidence="1">Nucleus</location>
    </subcellularLocation>
</comment>
<keyword evidence="9" id="KW-1185">Reference proteome</keyword>
<gene>
    <name evidence="8" type="ORF">PVL29_024807</name>
</gene>
<dbReference type="GO" id="GO:0005737">
    <property type="term" value="C:cytoplasm"/>
    <property type="evidence" value="ECO:0007669"/>
    <property type="project" value="UniProtKB-SubCell"/>
</dbReference>
<dbReference type="SMART" id="SM00255">
    <property type="entry name" value="TIR"/>
    <property type="match status" value="1"/>
</dbReference>
<accession>A0AA38YT62</accession>
<dbReference type="GO" id="GO:0005634">
    <property type="term" value="C:nucleus"/>
    <property type="evidence" value="ECO:0007669"/>
    <property type="project" value="UniProtKB-SubCell"/>
</dbReference>
<protein>
    <recommendedName>
        <fullName evidence="7">TIR domain-containing protein</fullName>
    </recommendedName>
</protein>
<evidence type="ECO:0000313" key="9">
    <source>
        <dbReference type="Proteomes" id="UP001168098"/>
    </source>
</evidence>
<proteinExistence type="inferred from homology"/>
<dbReference type="FunFam" id="3.40.50.10140:FF:000007">
    <property type="entry name" value="Disease resistance protein (TIR-NBS-LRR class)"/>
    <property type="match status" value="1"/>
</dbReference>
<dbReference type="GO" id="GO:0007165">
    <property type="term" value="P:signal transduction"/>
    <property type="evidence" value="ECO:0007669"/>
    <property type="project" value="InterPro"/>
</dbReference>
<dbReference type="Proteomes" id="UP001168098">
    <property type="component" value="Unassembled WGS sequence"/>
</dbReference>
<dbReference type="Pfam" id="PF01582">
    <property type="entry name" value="TIR"/>
    <property type="match status" value="1"/>
</dbReference>